<sequence>MLNYFVVIIALNAIFLNFIEAYTSPSISCPLPTTFPRPKYCRKACISDTNCKKANKKCLCDGLCGKSCVNPAATCHPLVDLPNGFVRTPSDFIFDSNVEYGCNEGFILIGPSQRRCQGNREWSGSKPVCRPKLKCGPPPELPYAHHNGNSYDGQYDTESEVHYSCVTGYERFSNNELPIAKCLLNRKQISQWFGPDLRCAARSCPDPGTPLNGYRKGELFQYPHSIEFSCAIGFRLEGSRLRKCTTKGEWTGDPTVCRPTECSRPSDPLHGNVLGSSLTYQSVVTYSCNEGYRLVGQVQRICLAEGVWAGHEPRCEEIRCPSLPLLYNGYIEGEDTNFGSMVVFRCLESMSHVGAPYAKCEEDGQWSHIMPKCLAGCRVPHIHNGRINNFHTNELIPHGASVNVICNAKHETKSAETVSCHNGTWSHVPQCVPIRCRTWPERVSNARVIFTKSMHGAVAKYICSHGYRPNTDNNVIKCLFGKWTREGPPFRCLAMSCDHPTKKYGTLEGGQIMLEGQMGAYDFADYISRVPEGRAIVFECHKGNRLIGAFSGPPKATCVNGAWMPDVKPKCVSQRHPAMDGQIIWNRSKRAALGGGLSAARQCPEILNDETKTVIYTKPQKELIIICRNGFELYNGEDGVSNCRNGLWYPQISECQPKKCKIPTRLHAFFLQTKTAKIYQSGDEIKHSEGVRLVCLRGFYIVGENILECFQGAFTRQAGECKARSCKLPTVHGGKFIAAKKGKLKHGNFATLKCEDGTQEQIKCNFGQLSPPPSCDKNSSSHCLPPSDRSLPALIYFNRSQTETIFLDRFQSVYPNGTIIQYQCNSEPSAILQAGAIECQNGEWISKLFPCVSLNRTLTTSIKRRPDSRFCPPPILDKKFIALNVENWAQNRNAYFPHGTLLEISCTSFSPVEKATFWKCRRGKWQIKGTTPNCPSVDSLCNYKVDRNARVHVFHVETRQFVVFNQQFGIGSKLLFTCSNHFMDQLRGSSVMECTGKNEWSSSSPPNCVPLDPEHKQAEPPPVHFIVEGGAYTVSPENELIVNQSATIHFYCLFPKIQGQPKWETTSTYRSLPQSWTKGIHPQFMNADAYSLTISVAQPEDSGYYYCILPDHRRTLIQLFVKEESCQPLIGTSNLQIIYTTKTLFLGTVAQFSCAPGFQLQGHSSLVCLKGGRWSNFPPRCQGCS</sequence>
<proteinExistence type="predicted"/>
<evidence type="ECO:0000313" key="1">
    <source>
        <dbReference type="Proteomes" id="UP000887580"/>
    </source>
</evidence>
<dbReference type="Proteomes" id="UP000887580">
    <property type="component" value="Unplaced"/>
</dbReference>
<organism evidence="1 2">
    <name type="scientific">Panagrolaimus sp. PS1159</name>
    <dbReference type="NCBI Taxonomy" id="55785"/>
    <lineage>
        <taxon>Eukaryota</taxon>
        <taxon>Metazoa</taxon>
        <taxon>Ecdysozoa</taxon>
        <taxon>Nematoda</taxon>
        <taxon>Chromadorea</taxon>
        <taxon>Rhabditida</taxon>
        <taxon>Tylenchina</taxon>
        <taxon>Panagrolaimomorpha</taxon>
        <taxon>Panagrolaimoidea</taxon>
        <taxon>Panagrolaimidae</taxon>
        <taxon>Panagrolaimus</taxon>
    </lineage>
</organism>
<dbReference type="WBParaSite" id="PS1159_v2.g835.t1">
    <property type="protein sequence ID" value="PS1159_v2.g835.t1"/>
    <property type="gene ID" value="PS1159_v2.g835"/>
</dbReference>
<name>A0AC35GTJ6_9BILA</name>
<accession>A0AC35GTJ6</accession>
<protein>
    <submittedName>
        <fullName evidence="2">Uncharacterized protein</fullName>
    </submittedName>
</protein>
<reference evidence="2" key="1">
    <citation type="submission" date="2022-11" db="UniProtKB">
        <authorList>
            <consortium name="WormBaseParasite"/>
        </authorList>
    </citation>
    <scope>IDENTIFICATION</scope>
</reference>
<evidence type="ECO:0000313" key="2">
    <source>
        <dbReference type="WBParaSite" id="PS1159_v2.g835.t1"/>
    </source>
</evidence>